<feature type="transmembrane region" description="Helical" evidence="6">
    <location>
        <begin position="305"/>
        <end position="324"/>
    </location>
</feature>
<keyword evidence="2" id="KW-0813">Transport</keyword>
<keyword evidence="5 6" id="KW-0472">Membrane</keyword>
<dbReference type="Gene3D" id="1.20.1720.10">
    <property type="entry name" value="Multidrug resistance protein D"/>
    <property type="match status" value="1"/>
</dbReference>
<evidence type="ECO:0000256" key="1">
    <source>
        <dbReference type="ARBA" id="ARBA00004651"/>
    </source>
</evidence>
<dbReference type="PANTHER" id="PTHR42718">
    <property type="entry name" value="MAJOR FACILITATOR SUPERFAMILY MULTIDRUG TRANSPORTER MFSC"/>
    <property type="match status" value="1"/>
</dbReference>
<evidence type="ECO:0000313" key="9">
    <source>
        <dbReference type="Proteomes" id="UP001300745"/>
    </source>
</evidence>
<name>A0ABT3SJ46_9MYCO</name>
<dbReference type="EMBL" id="JAPJDO010000024">
    <property type="protein sequence ID" value="MCX2939473.1"/>
    <property type="molecule type" value="Genomic_DNA"/>
</dbReference>
<dbReference type="InterPro" id="IPR011701">
    <property type="entry name" value="MFS"/>
</dbReference>
<protein>
    <submittedName>
        <fullName evidence="8">MFS transporter</fullName>
    </submittedName>
</protein>
<keyword evidence="9" id="KW-1185">Reference proteome</keyword>
<accession>A0ABT3SJ46</accession>
<feature type="transmembrane region" description="Helical" evidence="6">
    <location>
        <begin position="9"/>
        <end position="33"/>
    </location>
</feature>
<feature type="domain" description="Major facilitator superfamily (MFS) profile" evidence="7">
    <location>
        <begin position="11"/>
        <end position="451"/>
    </location>
</feature>
<feature type="transmembrane region" description="Helical" evidence="6">
    <location>
        <begin position="102"/>
        <end position="123"/>
    </location>
</feature>
<feature type="transmembrane region" description="Helical" evidence="6">
    <location>
        <begin position="165"/>
        <end position="189"/>
    </location>
</feature>
<dbReference type="InterPro" id="IPR020846">
    <property type="entry name" value="MFS_dom"/>
</dbReference>
<evidence type="ECO:0000256" key="2">
    <source>
        <dbReference type="ARBA" id="ARBA00022448"/>
    </source>
</evidence>
<feature type="transmembrane region" description="Helical" evidence="6">
    <location>
        <begin position="426"/>
        <end position="447"/>
    </location>
</feature>
<organism evidence="8 9">
    <name type="scientific">Mycobacterium pinniadriaticum</name>
    <dbReference type="NCBI Taxonomy" id="2994102"/>
    <lineage>
        <taxon>Bacteria</taxon>
        <taxon>Bacillati</taxon>
        <taxon>Actinomycetota</taxon>
        <taxon>Actinomycetes</taxon>
        <taxon>Mycobacteriales</taxon>
        <taxon>Mycobacteriaceae</taxon>
        <taxon>Mycobacterium</taxon>
    </lineage>
</organism>
<evidence type="ECO:0000256" key="3">
    <source>
        <dbReference type="ARBA" id="ARBA00022692"/>
    </source>
</evidence>
<feature type="transmembrane region" description="Helical" evidence="6">
    <location>
        <begin position="274"/>
        <end position="293"/>
    </location>
</feature>
<evidence type="ECO:0000256" key="4">
    <source>
        <dbReference type="ARBA" id="ARBA00022989"/>
    </source>
</evidence>
<dbReference type="PANTHER" id="PTHR42718:SF9">
    <property type="entry name" value="MAJOR FACILITATOR SUPERFAMILY MULTIDRUG TRANSPORTER MFSC"/>
    <property type="match status" value="1"/>
</dbReference>
<dbReference type="SUPFAM" id="SSF103473">
    <property type="entry name" value="MFS general substrate transporter"/>
    <property type="match status" value="2"/>
</dbReference>
<comment type="caution">
    <text evidence="8">The sequence shown here is derived from an EMBL/GenBank/DDBJ whole genome shotgun (WGS) entry which is preliminary data.</text>
</comment>
<gene>
    <name evidence="8" type="ORF">ORI27_22510</name>
</gene>
<feature type="transmembrane region" description="Helical" evidence="6">
    <location>
        <begin position="361"/>
        <end position="380"/>
    </location>
</feature>
<reference evidence="8 9" key="1">
    <citation type="submission" date="2022-11" db="EMBL/GenBank/DDBJ databases">
        <title>Mycobacterium sp. nov.</title>
        <authorList>
            <person name="Papic B."/>
            <person name="Spicic S."/>
            <person name="Duvnjak S."/>
        </authorList>
    </citation>
    <scope>NUCLEOTIDE SEQUENCE [LARGE SCALE GENOMIC DNA]</scope>
    <source>
        <strain evidence="8 9">CVI_P4</strain>
    </source>
</reference>
<keyword evidence="3 6" id="KW-0812">Transmembrane</keyword>
<evidence type="ECO:0000259" key="7">
    <source>
        <dbReference type="PROSITE" id="PS50850"/>
    </source>
</evidence>
<dbReference type="Gene3D" id="1.20.1250.20">
    <property type="entry name" value="MFS general substrate transporter like domains"/>
    <property type="match status" value="1"/>
</dbReference>
<feature type="transmembrane region" description="Helical" evidence="6">
    <location>
        <begin position="336"/>
        <end position="355"/>
    </location>
</feature>
<comment type="subcellular location">
    <subcellularLocation>
        <location evidence="1">Cell membrane</location>
        <topology evidence="1">Multi-pass membrane protein</topology>
    </subcellularLocation>
</comment>
<dbReference type="RefSeq" id="WP_265999281.1">
    <property type="nucleotide sequence ID" value="NZ_JAPJDN010000024.1"/>
</dbReference>
<proteinExistence type="predicted"/>
<dbReference type="Proteomes" id="UP001300745">
    <property type="component" value="Unassembled WGS sequence"/>
</dbReference>
<keyword evidence="4 6" id="KW-1133">Transmembrane helix</keyword>
<dbReference type="InterPro" id="IPR036259">
    <property type="entry name" value="MFS_trans_sf"/>
</dbReference>
<feature type="transmembrane region" description="Helical" evidence="6">
    <location>
        <begin position="45"/>
        <end position="65"/>
    </location>
</feature>
<feature type="transmembrane region" description="Helical" evidence="6">
    <location>
        <begin position="77"/>
        <end position="96"/>
    </location>
</feature>
<dbReference type="CDD" id="cd17321">
    <property type="entry name" value="MFS_MMR_MDR_like"/>
    <property type="match status" value="1"/>
</dbReference>
<evidence type="ECO:0000256" key="6">
    <source>
        <dbReference type="SAM" id="Phobius"/>
    </source>
</evidence>
<feature type="transmembrane region" description="Helical" evidence="6">
    <location>
        <begin position="401"/>
        <end position="420"/>
    </location>
</feature>
<dbReference type="PROSITE" id="PS50850">
    <property type="entry name" value="MFS"/>
    <property type="match status" value="1"/>
</dbReference>
<feature type="transmembrane region" description="Helical" evidence="6">
    <location>
        <begin position="135"/>
        <end position="153"/>
    </location>
</feature>
<evidence type="ECO:0000256" key="5">
    <source>
        <dbReference type="ARBA" id="ARBA00023136"/>
    </source>
</evidence>
<evidence type="ECO:0000313" key="8">
    <source>
        <dbReference type="EMBL" id="MCX2939473.1"/>
    </source>
</evidence>
<sequence>MINDNARPWWILMAASSVLGLVVLDETVVGVALPTMRTDLAMTEVGSHWIANAYLLAFTCFLALGGKLGDLWGRGRVFPVGAGIFLLASLLAALAPSGGWLIAARGLQGIGAAITFPASMAIVTQAFPPERRGTAFGVQTTIAGCFMAAGPFVGGAFSESLSWRWIFGINVPIVAVTAGILTAALAASPSAGRAGAAGGRFDYGGLAALVAGLTGVTVGLMQSTDWGWTSPVVIISLVAGVVFVLVFVAIELGRANPLVELDLLTIPAFTGGNIVFAMFQFEKMIVFIFLALFLQHDLGRSPVEAGLVVSVAIVPTLVTSRLAGKVRDRHGARVPLTVTLVATAVIVVLIGLGTVLRSEVLIVAVLVVWGAIMPFIAVTARPALMGAVPAEKQGQASGVNLSIQMLGGTVAIAIASPLLILTGAYWPIFLMTGACTLVAAVAAWRLIDRPTA</sequence>
<feature type="transmembrane region" description="Helical" evidence="6">
    <location>
        <begin position="233"/>
        <end position="253"/>
    </location>
</feature>
<dbReference type="Pfam" id="PF07690">
    <property type="entry name" value="MFS_1"/>
    <property type="match status" value="2"/>
</dbReference>
<dbReference type="PRINTS" id="PR01036">
    <property type="entry name" value="TCRTETB"/>
</dbReference>